<dbReference type="OrthoDB" id="9397495at2759"/>
<comment type="caution">
    <text evidence="2">The sequence shown here is derived from an EMBL/GenBank/DDBJ whole genome shotgun (WGS) entry which is preliminary data.</text>
</comment>
<dbReference type="AlphaFoldDB" id="A0A1V4J3T9"/>
<name>A0A1V4J3T9_PATFA</name>
<evidence type="ECO:0000313" key="2">
    <source>
        <dbReference type="EMBL" id="OPJ66886.1"/>
    </source>
</evidence>
<feature type="region of interest" description="Disordered" evidence="1">
    <location>
        <begin position="39"/>
        <end position="70"/>
    </location>
</feature>
<reference evidence="2 3" key="1">
    <citation type="submission" date="2016-02" db="EMBL/GenBank/DDBJ databases">
        <title>Band-tailed pigeon sequencing and assembly.</title>
        <authorList>
            <person name="Soares A.E."/>
            <person name="Novak B.J."/>
            <person name="Rice E.S."/>
            <person name="O'Connell B."/>
            <person name="Chang D."/>
            <person name="Weber S."/>
            <person name="Shapiro B."/>
        </authorList>
    </citation>
    <scope>NUCLEOTIDE SEQUENCE [LARGE SCALE GENOMIC DNA]</scope>
    <source>
        <strain evidence="2">BTP2013</strain>
        <tissue evidence="2">Blood</tissue>
    </source>
</reference>
<gene>
    <name evidence="2" type="ORF">AV530_016854</name>
</gene>
<dbReference type="EMBL" id="LSYS01009367">
    <property type="protein sequence ID" value="OPJ66886.1"/>
    <property type="molecule type" value="Genomic_DNA"/>
</dbReference>
<organism evidence="2 3">
    <name type="scientific">Patagioenas fasciata monilis</name>
    <dbReference type="NCBI Taxonomy" id="372326"/>
    <lineage>
        <taxon>Eukaryota</taxon>
        <taxon>Metazoa</taxon>
        <taxon>Chordata</taxon>
        <taxon>Craniata</taxon>
        <taxon>Vertebrata</taxon>
        <taxon>Euteleostomi</taxon>
        <taxon>Archelosauria</taxon>
        <taxon>Archosauria</taxon>
        <taxon>Dinosauria</taxon>
        <taxon>Saurischia</taxon>
        <taxon>Theropoda</taxon>
        <taxon>Coelurosauria</taxon>
        <taxon>Aves</taxon>
        <taxon>Neognathae</taxon>
        <taxon>Neoaves</taxon>
        <taxon>Columbimorphae</taxon>
        <taxon>Columbiformes</taxon>
        <taxon>Columbidae</taxon>
        <taxon>Patagioenas</taxon>
    </lineage>
</organism>
<sequence>MVRSAAPQQPMEVHSGAQIHLQTMEDFMLEKVDVPDVTPWRAHDGPGSWPGPVAPWREEPRLEQVSWQDL</sequence>
<evidence type="ECO:0000313" key="3">
    <source>
        <dbReference type="Proteomes" id="UP000190648"/>
    </source>
</evidence>
<protein>
    <submittedName>
        <fullName evidence="2">Uncharacterized protein</fullName>
    </submittedName>
</protein>
<evidence type="ECO:0000256" key="1">
    <source>
        <dbReference type="SAM" id="MobiDB-lite"/>
    </source>
</evidence>
<dbReference type="Proteomes" id="UP000190648">
    <property type="component" value="Unassembled WGS sequence"/>
</dbReference>
<accession>A0A1V4J3T9</accession>
<proteinExistence type="predicted"/>
<keyword evidence="3" id="KW-1185">Reference proteome</keyword>